<name>A0ACC3TXA0_9ASCO</name>
<keyword evidence="2" id="KW-1185">Reference proteome</keyword>
<protein>
    <submittedName>
        <fullName evidence="1">Ubiquinol-cytochrome C chaperone-domain-containing protein</fullName>
    </submittedName>
</protein>
<sequence>MALSRGVIARVGGGRRPGRPWQVRANVWETRQYATAPQVKKQDDGSGNSSDRPPVGSEPRSTASKKTQLPIPKIKHIIDPSYDPYAPVRQHEEAASGVAADANKSLAELSGVSLWRAKLVLKFMQLFRMDIEENQAAPVAGRNYMQLCKAQGYHHPEAKEYGSSAKFYYEHLGLTPSLSQSFQISALHIWMLLVRMRALPEKYANAYEQALVDGMFLDLEKRMVNDYKIRSNRLINNTLKEFNLQLRGSVLAYDEGLMADDAVLGAAIWRNIFGGRKDVNMAKVAILVQYVRTHIYVLDKMSDFDFGVGRFVFFPPWIEHNPDTVLRYQPPPLPSTYIFPGYESKFRRDN</sequence>
<accession>A0ACC3TXA0</accession>
<comment type="caution">
    <text evidence="1">The sequence shown here is derived from an EMBL/GenBank/DDBJ whole genome shotgun (WGS) entry which is preliminary data.</text>
</comment>
<evidence type="ECO:0000313" key="2">
    <source>
        <dbReference type="Proteomes" id="UP001489719"/>
    </source>
</evidence>
<dbReference type="EMBL" id="MU970039">
    <property type="protein sequence ID" value="KAK9325690.1"/>
    <property type="molecule type" value="Genomic_DNA"/>
</dbReference>
<gene>
    <name evidence="1" type="ORF">V1517DRAFT_314046</name>
</gene>
<proteinExistence type="predicted"/>
<organism evidence="1 2">
    <name type="scientific">Lipomyces orientalis</name>
    <dbReference type="NCBI Taxonomy" id="1233043"/>
    <lineage>
        <taxon>Eukaryota</taxon>
        <taxon>Fungi</taxon>
        <taxon>Dikarya</taxon>
        <taxon>Ascomycota</taxon>
        <taxon>Saccharomycotina</taxon>
        <taxon>Lipomycetes</taxon>
        <taxon>Lipomycetales</taxon>
        <taxon>Lipomycetaceae</taxon>
        <taxon>Lipomyces</taxon>
    </lineage>
</organism>
<evidence type="ECO:0000313" key="1">
    <source>
        <dbReference type="EMBL" id="KAK9325690.1"/>
    </source>
</evidence>
<dbReference type="Proteomes" id="UP001489719">
    <property type="component" value="Unassembled WGS sequence"/>
</dbReference>
<reference evidence="2" key="1">
    <citation type="journal article" date="2024" name="Front. Bioeng. Biotechnol.">
        <title>Genome-scale model development and genomic sequencing of the oleaginous clade Lipomyces.</title>
        <authorList>
            <person name="Czajka J.J."/>
            <person name="Han Y."/>
            <person name="Kim J."/>
            <person name="Mondo S.J."/>
            <person name="Hofstad B.A."/>
            <person name="Robles A."/>
            <person name="Haridas S."/>
            <person name="Riley R."/>
            <person name="LaButti K."/>
            <person name="Pangilinan J."/>
            <person name="Andreopoulos W."/>
            <person name="Lipzen A."/>
            <person name="Yan J."/>
            <person name="Wang M."/>
            <person name="Ng V."/>
            <person name="Grigoriev I.V."/>
            <person name="Spatafora J.W."/>
            <person name="Magnuson J.K."/>
            <person name="Baker S.E."/>
            <person name="Pomraning K.R."/>
        </authorList>
    </citation>
    <scope>NUCLEOTIDE SEQUENCE [LARGE SCALE GENOMIC DNA]</scope>
    <source>
        <strain evidence="2">CBS 10300</strain>
    </source>
</reference>